<dbReference type="CDD" id="cd09917">
    <property type="entry name" value="F-box_SF"/>
    <property type="match status" value="1"/>
</dbReference>
<dbReference type="InterPro" id="IPR001810">
    <property type="entry name" value="F-box_dom"/>
</dbReference>
<name>A0A9N8ZFX2_9GLOM</name>
<dbReference type="SUPFAM" id="SSF81383">
    <property type="entry name" value="F-box domain"/>
    <property type="match status" value="1"/>
</dbReference>
<dbReference type="InterPro" id="IPR032675">
    <property type="entry name" value="LRR_dom_sf"/>
</dbReference>
<comment type="caution">
    <text evidence="2">The sequence shown here is derived from an EMBL/GenBank/DDBJ whole genome shotgun (WGS) entry which is preliminary data.</text>
</comment>
<evidence type="ECO:0000259" key="1">
    <source>
        <dbReference type="PROSITE" id="PS50181"/>
    </source>
</evidence>
<proteinExistence type="predicted"/>
<dbReference type="Proteomes" id="UP000789739">
    <property type="component" value="Unassembled WGS sequence"/>
</dbReference>
<dbReference type="PROSITE" id="PS50181">
    <property type="entry name" value="FBOX"/>
    <property type="match status" value="1"/>
</dbReference>
<dbReference type="OrthoDB" id="10335551at2759"/>
<dbReference type="Gene3D" id="3.80.10.10">
    <property type="entry name" value="Ribonuclease Inhibitor"/>
    <property type="match status" value="1"/>
</dbReference>
<dbReference type="EMBL" id="CAJVPI010000161">
    <property type="protein sequence ID" value="CAG8491988.1"/>
    <property type="molecule type" value="Genomic_DNA"/>
</dbReference>
<evidence type="ECO:0000313" key="2">
    <source>
        <dbReference type="EMBL" id="CAG8491988.1"/>
    </source>
</evidence>
<sequence>MELSTHIYVSLPVEILQLIFDLLPLNHLASCALVNREWFRIASAMVWQRPFEFDYIHQKCCTVKTYLLSFTNEQENELLVTCRIKLPASKFSGIRYPLYLKHLDVGAMVTSIRKWLEWVRNTPKGSESRPFYLGGSEMDDAYRAVTVMRLLCKMLIGLGVSLSGLKIGGTQDDITMSAYEFYAVTAHIQDLVVECNSEVGWHHFIEYKYWRNLRSLKVTISSQEHIEDIAKFLIAQRSLETFKFTSSNISIDPQRILRALDRQGNSLRYLTIKNASLSKCMPLYTIAGLKRLQCLRFENVSGINATIIRPLLNAKFPCMKRVWINGDETVCSEAHIWAQSFK</sequence>
<dbReference type="InterPro" id="IPR036047">
    <property type="entry name" value="F-box-like_dom_sf"/>
</dbReference>
<dbReference type="SUPFAM" id="SSF52047">
    <property type="entry name" value="RNI-like"/>
    <property type="match status" value="1"/>
</dbReference>
<dbReference type="Pfam" id="PF12937">
    <property type="entry name" value="F-box-like"/>
    <property type="match status" value="1"/>
</dbReference>
<evidence type="ECO:0000313" key="3">
    <source>
        <dbReference type="Proteomes" id="UP000789739"/>
    </source>
</evidence>
<protein>
    <submittedName>
        <fullName evidence="2">5937_t:CDS:1</fullName>
    </submittedName>
</protein>
<dbReference type="SMART" id="SM00256">
    <property type="entry name" value="FBOX"/>
    <property type="match status" value="1"/>
</dbReference>
<dbReference type="AlphaFoldDB" id="A0A9N8ZFX2"/>
<accession>A0A9N8ZFX2</accession>
<keyword evidence="3" id="KW-1185">Reference proteome</keyword>
<feature type="domain" description="F-box" evidence="1">
    <location>
        <begin position="5"/>
        <end position="50"/>
    </location>
</feature>
<gene>
    <name evidence="2" type="ORF">PBRASI_LOCUS2156</name>
</gene>
<dbReference type="Gene3D" id="1.20.1280.50">
    <property type="match status" value="1"/>
</dbReference>
<organism evidence="2 3">
    <name type="scientific">Paraglomus brasilianum</name>
    <dbReference type="NCBI Taxonomy" id="144538"/>
    <lineage>
        <taxon>Eukaryota</taxon>
        <taxon>Fungi</taxon>
        <taxon>Fungi incertae sedis</taxon>
        <taxon>Mucoromycota</taxon>
        <taxon>Glomeromycotina</taxon>
        <taxon>Glomeromycetes</taxon>
        <taxon>Paraglomerales</taxon>
        <taxon>Paraglomeraceae</taxon>
        <taxon>Paraglomus</taxon>
    </lineage>
</organism>
<reference evidence="2" key="1">
    <citation type="submission" date="2021-06" db="EMBL/GenBank/DDBJ databases">
        <authorList>
            <person name="Kallberg Y."/>
            <person name="Tangrot J."/>
            <person name="Rosling A."/>
        </authorList>
    </citation>
    <scope>NUCLEOTIDE SEQUENCE</scope>
    <source>
        <strain evidence="2">BR232B</strain>
    </source>
</reference>